<gene>
    <name evidence="1" type="ORF">ZOSMA_39G00170</name>
</gene>
<proteinExistence type="predicted"/>
<dbReference type="Proteomes" id="UP000036987">
    <property type="component" value="Unassembled WGS sequence"/>
</dbReference>
<dbReference type="AlphaFoldDB" id="A0A0K9P3Y1"/>
<sequence>MIEYKTNCNTIPSNVDFSTSLDPDATASTIFQSEFVQYTSAEIRESSANMSYGTAKMRNRMNYQFNSPHCQTNVNLIDFNGNVSRSLDPDTVHSNFFDSEYVQSASADIRKSSAQIPANSANLSCGTAKTPDNHFKRKSSFTGEYPTSPNHKIGSSSYSKSNKPCPIVGEVFPSYEMAFQSYYDFASSTGFSVRLGSMKNILDKETGQKNFVMKRLLCFKQGSPILIPPAPMVLDGRMVFLDVVV</sequence>
<dbReference type="EMBL" id="LFYR01001212">
    <property type="protein sequence ID" value="KMZ63746.1"/>
    <property type="molecule type" value="Genomic_DNA"/>
</dbReference>
<comment type="caution">
    <text evidence="1">The sequence shown here is derived from an EMBL/GenBank/DDBJ whole genome shotgun (WGS) entry which is preliminary data.</text>
</comment>
<accession>A0A0K9P3Y1</accession>
<evidence type="ECO:0000313" key="1">
    <source>
        <dbReference type="EMBL" id="KMZ63746.1"/>
    </source>
</evidence>
<protein>
    <recommendedName>
        <fullName evidence="3">FAR1 domain-containing protein</fullName>
    </recommendedName>
</protein>
<organism evidence="1 2">
    <name type="scientific">Zostera marina</name>
    <name type="common">Eelgrass</name>
    <dbReference type="NCBI Taxonomy" id="29655"/>
    <lineage>
        <taxon>Eukaryota</taxon>
        <taxon>Viridiplantae</taxon>
        <taxon>Streptophyta</taxon>
        <taxon>Embryophyta</taxon>
        <taxon>Tracheophyta</taxon>
        <taxon>Spermatophyta</taxon>
        <taxon>Magnoliopsida</taxon>
        <taxon>Liliopsida</taxon>
        <taxon>Zosteraceae</taxon>
        <taxon>Zostera</taxon>
    </lineage>
</organism>
<name>A0A0K9P3Y1_ZOSMR</name>
<dbReference type="OrthoDB" id="680064at2759"/>
<keyword evidence="2" id="KW-1185">Reference proteome</keyword>
<evidence type="ECO:0008006" key="3">
    <source>
        <dbReference type="Google" id="ProtNLM"/>
    </source>
</evidence>
<evidence type="ECO:0000313" key="2">
    <source>
        <dbReference type="Proteomes" id="UP000036987"/>
    </source>
</evidence>
<reference evidence="2" key="1">
    <citation type="journal article" date="2016" name="Nature">
        <title>The genome of the seagrass Zostera marina reveals angiosperm adaptation to the sea.</title>
        <authorList>
            <person name="Olsen J.L."/>
            <person name="Rouze P."/>
            <person name="Verhelst B."/>
            <person name="Lin Y.-C."/>
            <person name="Bayer T."/>
            <person name="Collen J."/>
            <person name="Dattolo E."/>
            <person name="De Paoli E."/>
            <person name="Dittami S."/>
            <person name="Maumus F."/>
            <person name="Michel G."/>
            <person name="Kersting A."/>
            <person name="Lauritano C."/>
            <person name="Lohaus R."/>
            <person name="Toepel M."/>
            <person name="Tonon T."/>
            <person name="Vanneste K."/>
            <person name="Amirebrahimi M."/>
            <person name="Brakel J."/>
            <person name="Bostroem C."/>
            <person name="Chovatia M."/>
            <person name="Grimwood J."/>
            <person name="Jenkins J.W."/>
            <person name="Jueterbock A."/>
            <person name="Mraz A."/>
            <person name="Stam W.T."/>
            <person name="Tice H."/>
            <person name="Bornberg-Bauer E."/>
            <person name="Green P.J."/>
            <person name="Pearson G.A."/>
            <person name="Procaccini G."/>
            <person name="Duarte C.M."/>
            <person name="Schmutz J."/>
            <person name="Reusch T.B.H."/>
            <person name="Van de Peer Y."/>
        </authorList>
    </citation>
    <scope>NUCLEOTIDE SEQUENCE [LARGE SCALE GENOMIC DNA]</scope>
    <source>
        <strain evidence="2">cv. Finnish</strain>
    </source>
</reference>